<dbReference type="InterPro" id="IPR014150">
    <property type="entry name" value="Conjugal_tfr_TrbL"/>
</dbReference>
<geneLocation type="plasmid" evidence="8 9">
    <name>pKF707</name>
</geneLocation>
<dbReference type="EMBL" id="AP014863">
    <property type="protein sequence ID" value="BAU77411.1"/>
    <property type="molecule type" value="Genomic_DNA"/>
</dbReference>
<keyword evidence="8" id="KW-0614">Plasmid</keyword>
<evidence type="ECO:0000256" key="4">
    <source>
        <dbReference type="ARBA" id="ARBA00023136"/>
    </source>
</evidence>
<organism evidence="8 9">
    <name type="scientific">Metapseudomonas furukawaii</name>
    <name type="common">Pseudomonas furukawaii</name>
    <dbReference type="NCBI Taxonomy" id="1149133"/>
    <lineage>
        <taxon>Bacteria</taxon>
        <taxon>Pseudomonadati</taxon>
        <taxon>Pseudomonadota</taxon>
        <taxon>Gammaproteobacteria</taxon>
        <taxon>Pseudomonadales</taxon>
        <taxon>Pseudomonadaceae</taxon>
        <taxon>Metapseudomonas</taxon>
    </lineage>
</organism>
<dbReference type="GO" id="GO:0016020">
    <property type="term" value="C:membrane"/>
    <property type="evidence" value="ECO:0007669"/>
    <property type="project" value="UniProtKB-SubCell"/>
</dbReference>
<evidence type="ECO:0000256" key="6">
    <source>
        <dbReference type="SAM" id="Phobius"/>
    </source>
</evidence>
<dbReference type="NCBIfam" id="TIGR02783">
    <property type="entry name" value="TrbL_P"/>
    <property type="match status" value="1"/>
</dbReference>
<evidence type="ECO:0000256" key="7">
    <source>
        <dbReference type="SAM" id="SignalP"/>
    </source>
</evidence>
<keyword evidence="4 6" id="KW-0472">Membrane</keyword>
<feature type="region of interest" description="Disordered" evidence="5">
    <location>
        <begin position="436"/>
        <end position="520"/>
    </location>
</feature>
<dbReference type="KEGG" id="pfuw:KF707C_p220"/>
<name>A0AAD1FI64_METFU</name>
<feature type="compositionally biased region" description="Basic and acidic residues" evidence="5">
    <location>
        <begin position="492"/>
        <end position="503"/>
    </location>
</feature>
<feature type="transmembrane region" description="Helical" evidence="6">
    <location>
        <begin position="162"/>
        <end position="184"/>
    </location>
</feature>
<feature type="region of interest" description="Disordered" evidence="5">
    <location>
        <begin position="346"/>
        <end position="387"/>
    </location>
</feature>
<dbReference type="AlphaFoldDB" id="A0AAD1FI64"/>
<dbReference type="Pfam" id="PF04610">
    <property type="entry name" value="TrbL"/>
    <property type="match status" value="1"/>
</dbReference>
<protein>
    <submittedName>
        <fullName evidence="8">IncP-type conjugative transfer protein</fullName>
    </submittedName>
</protein>
<evidence type="ECO:0000256" key="5">
    <source>
        <dbReference type="SAM" id="MobiDB-lite"/>
    </source>
</evidence>
<keyword evidence="3 6" id="KW-1133">Transmembrane helix</keyword>
<evidence type="ECO:0000256" key="2">
    <source>
        <dbReference type="ARBA" id="ARBA00022692"/>
    </source>
</evidence>
<feature type="compositionally biased region" description="Gly residues" evidence="5">
    <location>
        <begin position="455"/>
        <end position="465"/>
    </location>
</feature>
<evidence type="ECO:0000256" key="1">
    <source>
        <dbReference type="ARBA" id="ARBA00004141"/>
    </source>
</evidence>
<keyword evidence="2 6" id="KW-0812">Transmembrane</keyword>
<feature type="transmembrane region" description="Helical" evidence="6">
    <location>
        <begin position="219"/>
        <end position="239"/>
    </location>
</feature>
<sequence length="520" mass="52465">MNHTLRRCSLIYALLGVVLLAMPEAVFAAVPQENILDGIIARFKDSSATWESRISGYATNLFWALNAISLAWGLGQQALRSADIPDVFSEVFRHIMFTGFHYWLLINGSSFSTYIINSLRQAAGAATGASSALGPSDVIDIGLNIAAKALDNFSALSPIDSLGFIFCCIVILICLALIAANMMIMLCAGWVLSYAGILFLGFGGSRWTSDMAINYYRTILSIGASLFTMTLLIGIGQSFMNDMANSMSADAPLMEMFVCLICAVVLLLLVDKLPQMVAGIVTGSMGGGFQGFGAGTGIAAAGLAVGAIGGMAAAAGAAATSAAGGVSAVKEAAALADMQMAQADGGLDTSSFDGGGSAGGSGQGGEGGGGGAASSGGQAGSSPSRASAGWISSFGSNLAKASSAQAMESLGGRVDAAIKNTFGGKVAERLAEQRAELAGGDDQVSEKSSGEEAGGDFGNSIGGSPAGDAAPTSAGGGGMIPEAFEESAFGESDTHGERNKSPDVSDLPPEMQSFVQGKNA</sequence>
<comment type="subcellular location">
    <subcellularLocation>
        <location evidence="1">Membrane</location>
        <topology evidence="1">Multi-pass membrane protein</topology>
    </subcellularLocation>
</comment>
<feature type="compositionally biased region" description="Gly residues" evidence="5">
    <location>
        <begin position="353"/>
        <end position="379"/>
    </location>
</feature>
<keyword evidence="7" id="KW-0732">Signal</keyword>
<evidence type="ECO:0000313" key="9">
    <source>
        <dbReference type="Proteomes" id="UP000218554"/>
    </source>
</evidence>
<reference evidence="8 9" key="1">
    <citation type="journal article" date="2018" name="Int. J. Syst. Evol. Microbiol.">
        <title>Pseudomonas furukawaii sp. nov., a polychlorinated biphenyl-degrading bacterium isolated from biphenyl-contaminated soil in Japan.</title>
        <authorList>
            <person name="Kimura N."/>
            <person name="Watanabe T."/>
            <person name="Suenaga H."/>
            <person name="Fujihara H."/>
            <person name="Futagami T."/>
            <person name="Goto M."/>
            <person name="Hanada S."/>
            <person name="Hirose J."/>
        </authorList>
    </citation>
    <scope>NUCLEOTIDE SEQUENCE [LARGE SCALE GENOMIC DNA]</scope>
    <source>
        <strain evidence="9">DSM 10086 / NBRC 110670 / KF707</strain>
    </source>
</reference>
<evidence type="ECO:0000256" key="3">
    <source>
        <dbReference type="ARBA" id="ARBA00022989"/>
    </source>
</evidence>
<dbReference type="GO" id="GO:0030255">
    <property type="term" value="P:protein secretion by the type IV secretion system"/>
    <property type="evidence" value="ECO:0007669"/>
    <property type="project" value="InterPro"/>
</dbReference>
<proteinExistence type="predicted"/>
<dbReference type="RefSeq" id="WP_003451665.1">
    <property type="nucleotide sequence ID" value="NZ_AJMR01000135.1"/>
</dbReference>
<dbReference type="Proteomes" id="UP000218554">
    <property type="component" value="Plasmid pKF707"/>
</dbReference>
<evidence type="ECO:0000313" key="8">
    <source>
        <dbReference type="EMBL" id="BAU77411.1"/>
    </source>
</evidence>
<feature type="signal peptide" evidence="7">
    <location>
        <begin position="1"/>
        <end position="28"/>
    </location>
</feature>
<dbReference type="InterPro" id="IPR007688">
    <property type="entry name" value="Conjugal_tfr_TrbL/VirB6"/>
</dbReference>
<feature type="chain" id="PRO_5042289042" evidence="7">
    <location>
        <begin position="29"/>
        <end position="520"/>
    </location>
</feature>
<feature type="transmembrane region" description="Helical" evidence="6">
    <location>
        <begin position="54"/>
        <end position="74"/>
    </location>
</feature>
<keyword evidence="9" id="KW-1185">Reference proteome</keyword>
<gene>
    <name evidence="8" type="ORF">KF707C_p220</name>
</gene>
<feature type="transmembrane region" description="Helical" evidence="6">
    <location>
        <begin position="190"/>
        <end position="207"/>
    </location>
</feature>
<feature type="transmembrane region" description="Helical" evidence="6">
    <location>
        <begin position="251"/>
        <end position="270"/>
    </location>
</feature>
<accession>A0AAD1FI64</accession>